<dbReference type="SUPFAM" id="SSF48264">
    <property type="entry name" value="Cytochrome P450"/>
    <property type="match status" value="1"/>
</dbReference>
<reference evidence="6" key="1">
    <citation type="submission" date="2025-08" db="UniProtKB">
        <authorList>
            <consortium name="RefSeq"/>
        </authorList>
    </citation>
    <scope>IDENTIFICATION</scope>
</reference>
<sequence length="526" mass="58404">MELSPPETTTALSLATIVPSVLLMGAATAAASVLWLFKDQPDNLPPGPPVYLPGLGNLLKLAGDPVQALWDLRERYGDVFRLYLGSQLVVVLNGYDVVKEVLITRGSEFSFRPDSFLKEKIAEDKGILNTNGPEWHEQKINVLRTMRDLGRSGGRFDQNVDAVLATLTSALKSRLGADGTSDNMDVTTLIRRSVCCVSFATVYGRRLSPEDREIQIYTDKLNTLFNYFGALAVVNFLPCVQHLPGDPACYHACLDMVQELETQVVKPELRRLTQEVEKSEADESRDPEETNDCLVACYLREMIRKRKQGASTHLTESQLLRATGDLMAGSYDPVSTTVLWMLLYLSYYPEVQERCHKEAKAALDQCQGQVMEATRSRLLNYTAATVLEVQRLANVVPFIPSHSAMEDSVISGYHVPRGTTLLINTDSMMKGPHVGEDWEDFRPERFLDSAGCLKTPDWFMPYGAGPRICVGAQVSKREILAFTSSLLAAFKFSPAIKNGRPCEINLVGELTLTHMPKPFTLSVACR</sequence>
<keyword evidence="5" id="KW-1185">Reference proteome</keyword>
<dbReference type="InterPro" id="IPR002401">
    <property type="entry name" value="Cyt_P450_E_grp-I"/>
</dbReference>
<gene>
    <name evidence="6" type="primary">LOC101861970</name>
</gene>
<protein>
    <submittedName>
        <fullName evidence="6">Cytochrome P450 2D26</fullName>
    </submittedName>
</protein>
<dbReference type="PRINTS" id="PR00463">
    <property type="entry name" value="EP450I"/>
</dbReference>
<evidence type="ECO:0000256" key="3">
    <source>
        <dbReference type="ARBA" id="ARBA00023004"/>
    </source>
</evidence>
<dbReference type="Gene3D" id="1.10.630.10">
    <property type="entry name" value="Cytochrome P450"/>
    <property type="match status" value="1"/>
</dbReference>
<evidence type="ECO:0000256" key="2">
    <source>
        <dbReference type="ARBA" id="ARBA00022723"/>
    </source>
</evidence>
<evidence type="ECO:0000256" key="1">
    <source>
        <dbReference type="ARBA" id="ARBA00010617"/>
    </source>
</evidence>
<dbReference type="GeneID" id="101861970"/>
<keyword evidence="2" id="KW-0479">Metal-binding</keyword>
<feature type="transmembrane region" description="Helical" evidence="4">
    <location>
        <begin position="12"/>
        <end position="37"/>
    </location>
</feature>
<keyword evidence="3" id="KW-0408">Iron</keyword>
<dbReference type="RefSeq" id="XP_005104231.2">
    <property type="nucleotide sequence ID" value="XM_005104174.3"/>
</dbReference>
<comment type="similarity">
    <text evidence="1">Belongs to the cytochrome P450 family.</text>
</comment>
<dbReference type="InterPro" id="IPR001128">
    <property type="entry name" value="Cyt_P450"/>
</dbReference>
<dbReference type="InterPro" id="IPR050182">
    <property type="entry name" value="Cytochrome_P450_fam2"/>
</dbReference>
<organism evidence="5 6">
    <name type="scientific">Aplysia californica</name>
    <name type="common">California sea hare</name>
    <dbReference type="NCBI Taxonomy" id="6500"/>
    <lineage>
        <taxon>Eukaryota</taxon>
        <taxon>Metazoa</taxon>
        <taxon>Spiralia</taxon>
        <taxon>Lophotrochozoa</taxon>
        <taxon>Mollusca</taxon>
        <taxon>Gastropoda</taxon>
        <taxon>Heterobranchia</taxon>
        <taxon>Euthyneura</taxon>
        <taxon>Tectipleura</taxon>
        <taxon>Aplysiida</taxon>
        <taxon>Aplysioidea</taxon>
        <taxon>Aplysiidae</taxon>
        <taxon>Aplysia</taxon>
    </lineage>
</organism>
<evidence type="ECO:0000256" key="4">
    <source>
        <dbReference type="SAM" id="Phobius"/>
    </source>
</evidence>
<evidence type="ECO:0000313" key="5">
    <source>
        <dbReference type="Proteomes" id="UP000694888"/>
    </source>
</evidence>
<evidence type="ECO:0000313" key="6">
    <source>
        <dbReference type="RefSeq" id="XP_005104231.2"/>
    </source>
</evidence>
<accession>A0ABM0JY20</accession>
<keyword evidence="4" id="KW-0812">Transmembrane</keyword>
<dbReference type="PANTHER" id="PTHR24300">
    <property type="entry name" value="CYTOCHROME P450 508A4-RELATED"/>
    <property type="match status" value="1"/>
</dbReference>
<dbReference type="PRINTS" id="PR00385">
    <property type="entry name" value="P450"/>
</dbReference>
<name>A0ABM0JY20_APLCA</name>
<dbReference type="InterPro" id="IPR036396">
    <property type="entry name" value="Cyt_P450_sf"/>
</dbReference>
<dbReference type="Pfam" id="PF00067">
    <property type="entry name" value="p450"/>
    <property type="match status" value="1"/>
</dbReference>
<dbReference type="Proteomes" id="UP000694888">
    <property type="component" value="Unplaced"/>
</dbReference>
<proteinExistence type="inferred from homology"/>
<keyword evidence="4" id="KW-1133">Transmembrane helix</keyword>
<keyword evidence="4" id="KW-0472">Membrane</keyword>